<dbReference type="InterPro" id="IPR003488">
    <property type="entry name" value="DprA"/>
</dbReference>
<dbReference type="Pfam" id="PF02481">
    <property type="entry name" value="DNA_processg_A"/>
    <property type="match status" value="1"/>
</dbReference>
<dbReference type="EMBL" id="JGZC01000006">
    <property type="protein sequence ID" value="KFI70437.1"/>
    <property type="molecule type" value="Genomic_DNA"/>
</dbReference>
<organism evidence="3 4">
    <name type="scientific">Bifidobacterium merycicum</name>
    <dbReference type="NCBI Taxonomy" id="78345"/>
    <lineage>
        <taxon>Bacteria</taxon>
        <taxon>Bacillati</taxon>
        <taxon>Actinomycetota</taxon>
        <taxon>Actinomycetes</taxon>
        <taxon>Bifidobacteriales</taxon>
        <taxon>Bifidobacteriaceae</taxon>
        <taxon>Bifidobacterium</taxon>
    </lineage>
</organism>
<dbReference type="STRING" id="78345.BMERY_0934"/>
<keyword evidence="4" id="KW-1185">Reference proteome</keyword>
<proteinExistence type="inferred from homology"/>
<evidence type="ECO:0000256" key="1">
    <source>
        <dbReference type="ARBA" id="ARBA00006525"/>
    </source>
</evidence>
<dbReference type="InterPro" id="IPR057666">
    <property type="entry name" value="DrpA_SLOG"/>
</dbReference>
<comment type="caution">
    <text evidence="3">The sequence shown here is derived from an EMBL/GenBank/DDBJ whole genome shotgun (WGS) entry which is preliminary data.</text>
</comment>
<evidence type="ECO:0000259" key="2">
    <source>
        <dbReference type="Pfam" id="PF02481"/>
    </source>
</evidence>
<dbReference type="PANTHER" id="PTHR43022:SF1">
    <property type="entry name" value="PROTEIN SMF"/>
    <property type="match status" value="1"/>
</dbReference>
<reference evidence="3 4" key="1">
    <citation type="submission" date="2014-03" db="EMBL/GenBank/DDBJ databases">
        <title>Genomics of Bifidobacteria.</title>
        <authorList>
            <person name="Ventura M."/>
            <person name="Milani C."/>
            <person name="Lugli G.A."/>
        </authorList>
    </citation>
    <scope>NUCLEOTIDE SEQUENCE [LARGE SCALE GENOMIC DNA]</scope>
    <source>
        <strain evidence="3 4">LMG 11341</strain>
    </source>
</reference>
<gene>
    <name evidence="3" type="ORF">BMERY_0934</name>
</gene>
<protein>
    <submittedName>
        <fullName evidence="3">Putative DNA protecting protein DprA</fullName>
    </submittedName>
</protein>
<name>A0A087BHD7_9BIFI</name>
<accession>A0A087BHD7</accession>
<dbReference type="SUPFAM" id="SSF102405">
    <property type="entry name" value="MCP/YpsA-like"/>
    <property type="match status" value="1"/>
</dbReference>
<evidence type="ECO:0000313" key="3">
    <source>
        <dbReference type="EMBL" id="KFI70437.1"/>
    </source>
</evidence>
<sequence>MKGVNLMAVGQPHYSRPREDALARAVLTFCLDGADALMYATVKGAGNAAEALRLLIESLPGTAGCDAAMRKLEGTFLVGLSRWGRKPDNRAIKVFRRSVEGWHARLGVLPSLDWHGLEGWFTMDGSQWLIGPQDDVWPAQLADLSTHKDWAAPLCLWGMGDERALTSCASPVAVVGSRGVTDYGRRVAREVAARAAADGHLIVSGGALGTDAAAHWGALDALRQRGLEAAGRTIAVFAGGLNHIGPSSNIRLFEAMREYGGALISEMCPDTIPEARRFLLRNRIIAALASTVVVAQARVRSGALNTAGWGNDLNRVVLAAPGEITAPNNAGCNRLISRAEAIILTSTSGITEFCHAPHEPMFADGDTTRDITHEPNDAHDVNDVNDMGGTALSASQRDLIGAIRSCNRRHLHATPDALLAALNAGSPASERIGIGQVMADIGALEARGMLHYDGVATLA</sequence>
<feature type="domain" description="Smf/DprA SLOG" evidence="2">
    <location>
        <begin position="129"/>
        <end position="353"/>
    </location>
</feature>
<dbReference type="AlphaFoldDB" id="A0A087BHD7"/>
<dbReference type="GO" id="GO:0009294">
    <property type="term" value="P:DNA-mediated transformation"/>
    <property type="evidence" value="ECO:0007669"/>
    <property type="project" value="InterPro"/>
</dbReference>
<comment type="similarity">
    <text evidence="1">Belongs to the DprA/Smf family.</text>
</comment>
<dbReference type="PANTHER" id="PTHR43022">
    <property type="entry name" value="PROTEIN SMF"/>
    <property type="match status" value="1"/>
</dbReference>
<evidence type="ECO:0000313" key="4">
    <source>
        <dbReference type="Proteomes" id="UP000029060"/>
    </source>
</evidence>
<dbReference type="Proteomes" id="UP000029060">
    <property type="component" value="Unassembled WGS sequence"/>
</dbReference>
<dbReference type="eggNOG" id="COG0758">
    <property type="taxonomic scope" value="Bacteria"/>
</dbReference>
<dbReference type="Gene3D" id="3.40.50.450">
    <property type="match status" value="1"/>
</dbReference>